<keyword evidence="1" id="KW-0812">Transmembrane</keyword>
<evidence type="ECO:0000313" key="3">
    <source>
        <dbReference type="Proteomes" id="UP000278807"/>
    </source>
</evidence>
<feature type="transmembrane region" description="Helical" evidence="1">
    <location>
        <begin position="32"/>
        <end position="51"/>
    </location>
</feature>
<reference evidence="2 3" key="2">
    <citation type="submission" date="2018-11" db="EMBL/GenBank/DDBJ databases">
        <authorList>
            <consortium name="Pathogen Informatics"/>
        </authorList>
    </citation>
    <scope>NUCLEOTIDE SEQUENCE [LARGE SCALE GENOMIC DNA]</scope>
</reference>
<evidence type="ECO:0000256" key="1">
    <source>
        <dbReference type="SAM" id="Phobius"/>
    </source>
</evidence>
<protein>
    <submittedName>
        <fullName evidence="4">HCO3_cotransp domain-containing protein</fullName>
    </submittedName>
</protein>
<keyword evidence="1" id="KW-0472">Membrane</keyword>
<evidence type="ECO:0000313" key="4">
    <source>
        <dbReference type="WBParaSite" id="HNAJ_0000305501-mRNA-1"/>
    </source>
</evidence>
<dbReference type="WBParaSite" id="HNAJ_0000305501-mRNA-1">
    <property type="protein sequence ID" value="HNAJ_0000305501-mRNA-1"/>
    <property type="gene ID" value="HNAJ_0000305501"/>
</dbReference>
<keyword evidence="3" id="KW-1185">Reference proteome</keyword>
<keyword evidence="1" id="KW-1133">Transmembrane helix</keyword>
<gene>
    <name evidence="2" type="ORF">HNAJ_LOCUS3054</name>
</gene>
<name>A0A0R3T7L7_RODNA</name>
<sequence>MRNFEISGDDKLSRSINDNSWLFKLVNASIQTMWPLILFIILILIGLALSYDDFIATPSVLAKIRRFRVKPVTPDEMDPRHLANARRQKAKEVLRWEDIEVD</sequence>
<dbReference type="AlphaFoldDB" id="A0A0R3T7L7"/>
<evidence type="ECO:0000313" key="2">
    <source>
        <dbReference type="EMBL" id="VDN98913.1"/>
    </source>
</evidence>
<dbReference type="Proteomes" id="UP000278807">
    <property type="component" value="Unassembled WGS sequence"/>
</dbReference>
<accession>A0A0R3T7L7</accession>
<reference evidence="4" key="1">
    <citation type="submission" date="2017-02" db="UniProtKB">
        <authorList>
            <consortium name="WormBaseParasite"/>
        </authorList>
    </citation>
    <scope>IDENTIFICATION</scope>
</reference>
<dbReference type="EMBL" id="UZAE01001674">
    <property type="protein sequence ID" value="VDN98913.1"/>
    <property type="molecule type" value="Genomic_DNA"/>
</dbReference>
<organism evidence="4">
    <name type="scientific">Rodentolepis nana</name>
    <name type="common">Dwarf tapeworm</name>
    <name type="synonym">Hymenolepis nana</name>
    <dbReference type="NCBI Taxonomy" id="102285"/>
    <lineage>
        <taxon>Eukaryota</taxon>
        <taxon>Metazoa</taxon>
        <taxon>Spiralia</taxon>
        <taxon>Lophotrochozoa</taxon>
        <taxon>Platyhelminthes</taxon>
        <taxon>Cestoda</taxon>
        <taxon>Eucestoda</taxon>
        <taxon>Cyclophyllidea</taxon>
        <taxon>Hymenolepididae</taxon>
        <taxon>Rodentolepis</taxon>
    </lineage>
</organism>
<proteinExistence type="predicted"/>